<dbReference type="AlphaFoldDB" id="A0A8B9PSE5"/>
<reference evidence="15" key="1">
    <citation type="submission" date="2025-08" db="UniProtKB">
        <authorList>
            <consortium name="Ensembl"/>
        </authorList>
    </citation>
    <scope>IDENTIFICATION</scope>
</reference>
<feature type="region of interest" description="Disordered" evidence="13">
    <location>
        <begin position="55"/>
        <end position="83"/>
    </location>
</feature>
<protein>
    <recommendedName>
        <fullName evidence="12">Protein lin-54 homolog</fullName>
    </recommendedName>
</protein>
<evidence type="ECO:0000256" key="2">
    <source>
        <dbReference type="ARBA" id="ARBA00007267"/>
    </source>
</evidence>
<evidence type="ECO:0000313" key="16">
    <source>
        <dbReference type="Proteomes" id="UP000694424"/>
    </source>
</evidence>
<evidence type="ECO:0000256" key="7">
    <source>
        <dbReference type="ARBA" id="ARBA00023125"/>
    </source>
</evidence>
<dbReference type="GO" id="GO:0005634">
    <property type="term" value="C:nucleus"/>
    <property type="evidence" value="ECO:0007669"/>
    <property type="project" value="UniProtKB-SubCell"/>
</dbReference>
<comment type="similarity">
    <text evidence="2">Belongs to the lin-54 family.</text>
</comment>
<evidence type="ECO:0000256" key="1">
    <source>
        <dbReference type="ARBA" id="ARBA00004123"/>
    </source>
</evidence>
<evidence type="ECO:0000256" key="12">
    <source>
        <dbReference type="ARBA" id="ARBA00044205"/>
    </source>
</evidence>
<keyword evidence="6" id="KW-0805">Transcription regulation</keyword>
<dbReference type="PROSITE" id="PS51634">
    <property type="entry name" value="CRC"/>
    <property type="match status" value="1"/>
</dbReference>
<proteinExistence type="inferred from homology"/>
<keyword evidence="10" id="KW-0539">Nucleus</keyword>
<organism evidence="15 16">
    <name type="scientific">Apteryx owenii</name>
    <name type="common">Little spotted kiwi</name>
    <dbReference type="NCBI Taxonomy" id="8824"/>
    <lineage>
        <taxon>Eukaryota</taxon>
        <taxon>Metazoa</taxon>
        <taxon>Chordata</taxon>
        <taxon>Craniata</taxon>
        <taxon>Vertebrata</taxon>
        <taxon>Euteleostomi</taxon>
        <taxon>Archelosauria</taxon>
        <taxon>Archosauria</taxon>
        <taxon>Dinosauria</taxon>
        <taxon>Saurischia</taxon>
        <taxon>Theropoda</taxon>
        <taxon>Coelurosauria</taxon>
        <taxon>Aves</taxon>
        <taxon>Palaeognathae</taxon>
        <taxon>Apterygiformes</taxon>
        <taxon>Apterygidae</taxon>
        <taxon>Apteryx</taxon>
    </lineage>
</organism>
<keyword evidence="8" id="KW-0010">Activator</keyword>
<name>A0A8B9PSE5_APTOW</name>
<dbReference type="SMART" id="SM01114">
    <property type="entry name" value="CXC"/>
    <property type="match status" value="2"/>
</dbReference>
<dbReference type="InterPro" id="IPR005172">
    <property type="entry name" value="CRC"/>
</dbReference>
<reference evidence="15" key="2">
    <citation type="submission" date="2025-09" db="UniProtKB">
        <authorList>
            <consortium name="Ensembl"/>
        </authorList>
    </citation>
    <scope>IDENTIFICATION</scope>
</reference>
<evidence type="ECO:0000256" key="4">
    <source>
        <dbReference type="ARBA" id="ARBA00022723"/>
    </source>
</evidence>
<keyword evidence="9" id="KW-0804">Transcription</keyword>
<evidence type="ECO:0000256" key="3">
    <source>
        <dbReference type="ARBA" id="ARBA00022491"/>
    </source>
</evidence>
<evidence type="ECO:0000256" key="6">
    <source>
        <dbReference type="ARBA" id="ARBA00023015"/>
    </source>
</evidence>
<dbReference type="GO" id="GO:0046872">
    <property type="term" value="F:metal ion binding"/>
    <property type="evidence" value="ECO:0007669"/>
    <property type="project" value="UniProtKB-KW"/>
</dbReference>
<dbReference type="PANTHER" id="PTHR12446:SF36">
    <property type="entry name" value="PROTEIN LIN-54 HOMOLOG"/>
    <property type="match status" value="1"/>
</dbReference>
<evidence type="ECO:0000256" key="5">
    <source>
        <dbReference type="ARBA" id="ARBA00022833"/>
    </source>
</evidence>
<evidence type="ECO:0000256" key="13">
    <source>
        <dbReference type="SAM" id="MobiDB-lite"/>
    </source>
</evidence>
<evidence type="ECO:0000313" key="15">
    <source>
        <dbReference type="Ensembl" id="ENSAOWP00000016833.1"/>
    </source>
</evidence>
<dbReference type="Pfam" id="PF03638">
    <property type="entry name" value="TCR"/>
    <property type="match status" value="2"/>
</dbReference>
<evidence type="ECO:0000256" key="9">
    <source>
        <dbReference type="ARBA" id="ARBA00023163"/>
    </source>
</evidence>
<dbReference type="Proteomes" id="UP000694424">
    <property type="component" value="Unplaced"/>
</dbReference>
<comment type="subcellular location">
    <subcellularLocation>
        <location evidence="1">Nucleus</location>
    </subcellularLocation>
</comment>
<evidence type="ECO:0000259" key="14">
    <source>
        <dbReference type="PROSITE" id="PS51634"/>
    </source>
</evidence>
<keyword evidence="3" id="KW-0678">Repressor</keyword>
<dbReference type="InterPro" id="IPR028307">
    <property type="entry name" value="Lin-54_fam"/>
</dbReference>
<evidence type="ECO:0000256" key="11">
    <source>
        <dbReference type="ARBA" id="ARBA00023306"/>
    </source>
</evidence>
<keyword evidence="11" id="KW-0131">Cell cycle</keyword>
<keyword evidence="5" id="KW-0862">Zinc</keyword>
<feature type="domain" description="CRC" evidence="14">
    <location>
        <begin position="524"/>
        <end position="637"/>
    </location>
</feature>
<dbReference type="GO" id="GO:0006355">
    <property type="term" value="P:regulation of DNA-templated transcription"/>
    <property type="evidence" value="ECO:0007669"/>
    <property type="project" value="TreeGrafter"/>
</dbReference>
<keyword evidence="4" id="KW-0479">Metal-binding</keyword>
<dbReference type="PANTHER" id="PTHR12446">
    <property type="entry name" value="TESMIN/TSO1-RELATED"/>
    <property type="match status" value="1"/>
</dbReference>
<sequence length="752" mass="79358">MEVVSAEVNSLLPEEIMDTGITLVEDDSIEAVIVSSPMGDSIPMETELEEIVNISSTSDSSATTTPAVTAEPATAPSNHSGEVTVNTTTAKTDTNAIVKPTFPSGLHKLGAQTPVTISANQIILNKTADLKIGNQSIKPDGQKLIVTTLGKSGQPIVLALPHSQLPQAQKTTSQAQGGDSKVQGQQIKVVIGGRSEVKPVVGVSALTQGSQLINTAAQPSVLQTQQLKTVQIAKKTRTPTSGPVITKLIFAKPINSKAVTGQTTQVSPVIAGRVLSQSAPGTPPKTITISESGVIGSSLSTTAQQTPNKIAISPLKSPNKAVKSAVQTITVGGVGTSQFKTIIPLATAPNVQQIQVPGSKFHYVRLVTATTANSSTPSASQNPSTNTQPLQQAKPVVVNATPVRMSVPIVPAQTVKQVVPKPINPASQIVTTSQPQQRLIMPATPLPQIQPNLTNLPPGTVLAPAPGTGNVGYAVLPAQYVTQLQQSSYVSIASNTGFTGTSSIQSQARLPFNGIIPSESANRPRKPCNCTKSLCLKLYCDCFANGEFCNNCNCTNCYNNLDHENDRQKAIKACLDRNPEAFKPKIGKGKEGESDRRHSKGCNCKRSGCLKNYCECYEAKIMCSSICKCIGCKNFEESPERKTLMHLADAAEVRVQQQTAAKTKLSSQISDLLTRPTPALSSGGGKLPFTFVTKEVADATCECLLAQAEQAEKMGKSKAAAERMILEEFGRCLMRVINSAGKSKSDPCAMNC</sequence>
<dbReference type="GO" id="GO:0003677">
    <property type="term" value="F:DNA binding"/>
    <property type="evidence" value="ECO:0007669"/>
    <property type="project" value="UniProtKB-KW"/>
</dbReference>
<accession>A0A8B9PSE5</accession>
<keyword evidence="16" id="KW-1185">Reference proteome</keyword>
<dbReference type="InterPro" id="IPR033467">
    <property type="entry name" value="Tesmin/TSO1-like_CXC"/>
</dbReference>
<keyword evidence="7" id="KW-0238">DNA-binding</keyword>
<dbReference type="Ensembl" id="ENSAOWT00000019118.1">
    <property type="protein sequence ID" value="ENSAOWP00000016833.1"/>
    <property type="gene ID" value="ENSAOWG00000011437.1"/>
</dbReference>
<evidence type="ECO:0000256" key="8">
    <source>
        <dbReference type="ARBA" id="ARBA00023159"/>
    </source>
</evidence>
<evidence type="ECO:0000256" key="10">
    <source>
        <dbReference type="ARBA" id="ARBA00023242"/>
    </source>
</evidence>